<evidence type="ECO:0000313" key="2">
    <source>
        <dbReference type="Proteomes" id="UP000267003"/>
    </source>
</evidence>
<evidence type="ECO:0000313" key="1">
    <source>
        <dbReference type="EMBL" id="RKH67689.1"/>
    </source>
</evidence>
<dbReference type="Proteomes" id="UP000267003">
    <property type="component" value="Unassembled WGS sequence"/>
</dbReference>
<protein>
    <recommendedName>
        <fullName evidence="3">DHCW motif cupin fold protein</fullName>
    </recommendedName>
</protein>
<name>A0A3A8QG40_9BACT</name>
<proteinExistence type="predicted"/>
<dbReference type="AlphaFoldDB" id="A0A3A8QG40"/>
<reference evidence="2" key="1">
    <citation type="submission" date="2018-09" db="EMBL/GenBank/DDBJ databases">
        <authorList>
            <person name="Livingstone P.G."/>
            <person name="Whitworth D.E."/>
        </authorList>
    </citation>
    <scope>NUCLEOTIDE SEQUENCE [LARGE SCALE GENOMIC DNA]</scope>
    <source>
        <strain evidence="2">AB050A</strain>
    </source>
</reference>
<comment type="caution">
    <text evidence="1">The sequence shown here is derived from an EMBL/GenBank/DDBJ whole genome shotgun (WGS) entry which is preliminary data.</text>
</comment>
<organism evidence="1 2">
    <name type="scientific">Corallococcus aberystwythensis</name>
    <dbReference type="NCBI Taxonomy" id="2316722"/>
    <lineage>
        <taxon>Bacteria</taxon>
        <taxon>Pseudomonadati</taxon>
        <taxon>Myxococcota</taxon>
        <taxon>Myxococcia</taxon>
        <taxon>Myxococcales</taxon>
        <taxon>Cystobacterineae</taxon>
        <taxon>Myxococcaceae</taxon>
        <taxon>Corallococcus</taxon>
    </lineage>
</organism>
<dbReference type="InterPro" id="IPR047713">
    <property type="entry name" value="DHCW_cupin"/>
</dbReference>
<dbReference type="NCBIfam" id="NF038084">
    <property type="entry name" value="DHCW_cupin"/>
    <property type="match status" value="1"/>
</dbReference>
<dbReference type="Gene3D" id="2.60.120.10">
    <property type="entry name" value="Jelly Rolls"/>
    <property type="match status" value="1"/>
</dbReference>
<evidence type="ECO:0008006" key="3">
    <source>
        <dbReference type="Google" id="ProtNLM"/>
    </source>
</evidence>
<keyword evidence="2" id="KW-1185">Reference proteome</keyword>
<gene>
    <name evidence="1" type="ORF">D7W81_13500</name>
</gene>
<dbReference type="SUPFAM" id="SSF51182">
    <property type="entry name" value="RmlC-like cupins"/>
    <property type="match status" value="1"/>
</dbReference>
<dbReference type="InterPro" id="IPR014710">
    <property type="entry name" value="RmlC-like_jellyroll"/>
</dbReference>
<dbReference type="InterPro" id="IPR011051">
    <property type="entry name" value="RmlC_Cupin_sf"/>
</dbReference>
<accession>A0A3A8QG40</accession>
<sequence length="109" mass="12272">MKISNIPFCTTDWRKIPPTEHPGVVGKALWRTLQVGDIRVRLVEYTAGYVADHWCSRGHILLVLEGTLLTELKDGRRFELGPMMSYQVSDDDGAHRSSTETGAKLFIVD</sequence>
<dbReference type="EMBL" id="RAWK01000069">
    <property type="protein sequence ID" value="RKH67689.1"/>
    <property type="molecule type" value="Genomic_DNA"/>
</dbReference>
<dbReference type="OrthoDB" id="9794443at2"/>